<evidence type="ECO:0000313" key="2">
    <source>
        <dbReference type="Proteomes" id="UP000326380"/>
    </source>
</evidence>
<dbReference type="RefSeq" id="WP_151079967.1">
    <property type="nucleotide sequence ID" value="NZ_CP047647.1"/>
</dbReference>
<keyword evidence="2" id="KW-1185">Reference proteome</keyword>
<dbReference type="AlphaFoldDB" id="A0A7L4ZVB0"/>
<dbReference type="InterPro" id="IPR015914">
    <property type="entry name" value="PAPs_N"/>
</dbReference>
<dbReference type="GO" id="GO:0046872">
    <property type="term" value="F:metal ion binding"/>
    <property type="evidence" value="ECO:0007669"/>
    <property type="project" value="InterPro"/>
</dbReference>
<dbReference type="Proteomes" id="UP000326380">
    <property type="component" value="Unassembled WGS sequence"/>
</dbReference>
<reference evidence="1 2" key="1">
    <citation type="submission" date="2019-09" db="EMBL/GenBank/DDBJ databases">
        <title>Genome sequence of Hymenobacter sp. M3.</title>
        <authorList>
            <person name="Srinivasan S."/>
        </authorList>
    </citation>
    <scope>NUCLEOTIDE SEQUENCE [LARGE SCALE GENOMIC DNA]</scope>
    <source>
        <strain evidence="1 2">M3</strain>
    </source>
</reference>
<dbReference type="GO" id="GO:0003993">
    <property type="term" value="F:acid phosphatase activity"/>
    <property type="evidence" value="ECO:0007669"/>
    <property type="project" value="InterPro"/>
</dbReference>
<dbReference type="InterPro" id="IPR013783">
    <property type="entry name" value="Ig-like_fold"/>
</dbReference>
<dbReference type="EMBL" id="VTWU01000006">
    <property type="protein sequence ID" value="KAA9327520.1"/>
    <property type="molecule type" value="Genomic_DNA"/>
</dbReference>
<dbReference type="InterPro" id="IPR003961">
    <property type="entry name" value="FN3_dom"/>
</dbReference>
<protein>
    <submittedName>
        <fullName evidence="1">Uncharacterized protein</fullName>
    </submittedName>
</protein>
<gene>
    <name evidence="1" type="ORF">F0P96_16185</name>
</gene>
<name>A0A7L4ZVB0_9BACT</name>
<dbReference type="CDD" id="cd00063">
    <property type="entry name" value="FN3"/>
    <property type="match status" value="1"/>
</dbReference>
<proteinExistence type="predicted"/>
<dbReference type="Gene3D" id="2.60.40.10">
    <property type="entry name" value="Immunoglobulins"/>
    <property type="match status" value="1"/>
</dbReference>
<dbReference type="SMART" id="SM00060">
    <property type="entry name" value="FN3"/>
    <property type="match status" value="1"/>
</dbReference>
<sequence>MKKFTLLALLSSGALVPAHAQQVISLNAARAAGPGTTVTVRGVVTNGAELGFIRYVQDKDGGLAAFSNKLEGFANLAPGDSVELHGTLKNYNSLLEMDPVISFKKLGPGHLPKPETVPVADIGKVLNEAHEGRLVKVTGVNKLTTMGGAAVTTIAGNFNYLIDGQAGSLTRISVSSEGEKGLVGKDVPTGPFDLVGIVGQHSPAGTPNGYQILPRLALDMVRGGGMPLIVSEPVPVGVTKNSITISYETLNPGTTKVEYGASPALGGVLTDATPTKQHTLQLTDLEPGTTYYIKVSSTNSVGTSTSEAVPMITATKNTRAR</sequence>
<dbReference type="PROSITE" id="PS50853">
    <property type="entry name" value="FN3"/>
    <property type="match status" value="1"/>
</dbReference>
<dbReference type="SUPFAM" id="SSF49265">
    <property type="entry name" value="Fibronectin type III"/>
    <property type="match status" value="1"/>
</dbReference>
<accession>A0A7L4ZVB0</accession>
<dbReference type="Pfam" id="PF16656">
    <property type="entry name" value="Pur_ac_phosph_N"/>
    <property type="match status" value="1"/>
</dbReference>
<organism evidence="1 2">
    <name type="scientific">Hymenobacter busanensis</name>
    <dbReference type="NCBI Taxonomy" id="2607656"/>
    <lineage>
        <taxon>Bacteria</taxon>
        <taxon>Pseudomonadati</taxon>
        <taxon>Bacteroidota</taxon>
        <taxon>Cytophagia</taxon>
        <taxon>Cytophagales</taxon>
        <taxon>Hymenobacteraceae</taxon>
        <taxon>Hymenobacter</taxon>
    </lineage>
</organism>
<comment type="caution">
    <text evidence="1">The sequence shown here is derived from an EMBL/GenBank/DDBJ whole genome shotgun (WGS) entry which is preliminary data.</text>
</comment>
<evidence type="ECO:0000313" key="1">
    <source>
        <dbReference type="EMBL" id="KAA9327520.1"/>
    </source>
</evidence>
<dbReference type="InterPro" id="IPR036116">
    <property type="entry name" value="FN3_sf"/>
</dbReference>